<protein>
    <submittedName>
        <fullName evidence="1">Uncharacterized protein</fullName>
    </submittedName>
</protein>
<name>A0A1V6RMW4_9EURO</name>
<comment type="caution">
    <text evidence="1">The sequence shown here is derived from an EMBL/GenBank/DDBJ whole genome shotgun (WGS) entry which is preliminary data.</text>
</comment>
<evidence type="ECO:0000313" key="1">
    <source>
        <dbReference type="EMBL" id="OQE02779.1"/>
    </source>
</evidence>
<dbReference type="Proteomes" id="UP000191518">
    <property type="component" value="Unassembled WGS sequence"/>
</dbReference>
<sequence length="136" mass="15620">MANPIPVYVPEIERCKHCEVEGHSVIDCSTLYEDLTNFRMALQAGQGPAADPKDIYPVARWGKSKKRAKAYGPVILPHGTPYYPSTYGINPNDSEAYALENYVQLQQAHSLWYHAYWSRHAYLLSLLEDELRRQHQ</sequence>
<dbReference type="AlphaFoldDB" id="A0A1V6RMW4"/>
<reference evidence="2" key="1">
    <citation type="journal article" date="2017" name="Nat. Microbiol.">
        <title>Global analysis of biosynthetic gene clusters reveals vast potential of secondary metabolite production in Penicillium species.</title>
        <authorList>
            <person name="Nielsen J.C."/>
            <person name="Grijseels S."/>
            <person name="Prigent S."/>
            <person name="Ji B."/>
            <person name="Dainat J."/>
            <person name="Nielsen K.F."/>
            <person name="Frisvad J.C."/>
            <person name="Workman M."/>
            <person name="Nielsen J."/>
        </authorList>
    </citation>
    <scope>NUCLEOTIDE SEQUENCE [LARGE SCALE GENOMIC DNA]</scope>
    <source>
        <strain evidence="2">IBT 29486</strain>
    </source>
</reference>
<accession>A0A1V6RMW4</accession>
<dbReference type="OrthoDB" id="4296871at2759"/>
<dbReference type="EMBL" id="MDYP01000038">
    <property type="protein sequence ID" value="OQE02779.1"/>
    <property type="molecule type" value="Genomic_DNA"/>
</dbReference>
<proteinExistence type="predicted"/>
<evidence type="ECO:0000313" key="2">
    <source>
        <dbReference type="Proteomes" id="UP000191518"/>
    </source>
</evidence>
<keyword evidence="2" id="KW-1185">Reference proteome</keyword>
<organism evidence="1 2">
    <name type="scientific">Penicillium vulpinum</name>
    <dbReference type="NCBI Taxonomy" id="29845"/>
    <lineage>
        <taxon>Eukaryota</taxon>
        <taxon>Fungi</taxon>
        <taxon>Dikarya</taxon>
        <taxon>Ascomycota</taxon>
        <taxon>Pezizomycotina</taxon>
        <taxon>Eurotiomycetes</taxon>
        <taxon>Eurotiomycetidae</taxon>
        <taxon>Eurotiales</taxon>
        <taxon>Aspergillaceae</taxon>
        <taxon>Penicillium</taxon>
    </lineage>
</organism>
<gene>
    <name evidence="1" type="ORF">PENVUL_c038G07520</name>
</gene>